<dbReference type="InterPro" id="IPR003313">
    <property type="entry name" value="AraC-bd"/>
</dbReference>
<dbReference type="InterPro" id="IPR037923">
    <property type="entry name" value="HTH-like"/>
</dbReference>
<dbReference type="InterPro" id="IPR018062">
    <property type="entry name" value="HTH_AraC-typ_CS"/>
</dbReference>
<dbReference type="Proteomes" id="UP001217083">
    <property type="component" value="Unassembled WGS sequence"/>
</dbReference>
<name>A0ABT5XP73_9FLAO</name>
<dbReference type="SUPFAM" id="SSF51215">
    <property type="entry name" value="Regulatory protein AraC"/>
    <property type="match status" value="1"/>
</dbReference>
<evidence type="ECO:0000256" key="1">
    <source>
        <dbReference type="ARBA" id="ARBA00023015"/>
    </source>
</evidence>
<comment type="caution">
    <text evidence="5">The sequence shown here is derived from an EMBL/GenBank/DDBJ whole genome shotgun (WGS) entry which is preliminary data.</text>
</comment>
<dbReference type="Pfam" id="PF12833">
    <property type="entry name" value="HTH_18"/>
    <property type="match status" value="1"/>
</dbReference>
<keyword evidence="6" id="KW-1185">Reference proteome</keyword>
<keyword evidence="2" id="KW-0238">DNA-binding</keyword>
<gene>
    <name evidence="5" type="ORF">PY091_10610</name>
</gene>
<dbReference type="EMBL" id="JARFVA010000003">
    <property type="protein sequence ID" value="MDF0707668.1"/>
    <property type="molecule type" value="Genomic_DNA"/>
</dbReference>
<dbReference type="SUPFAM" id="SSF46689">
    <property type="entry name" value="Homeodomain-like"/>
    <property type="match status" value="1"/>
</dbReference>
<dbReference type="Gene3D" id="1.10.10.60">
    <property type="entry name" value="Homeodomain-like"/>
    <property type="match status" value="1"/>
</dbReference>
<feature type="domain" description="HTH araC/xylS-type" evidence="4">
    <location>
        <begin position="237"/>
        <end position="335"/>
    </location>
</feature>
<reference evidence="5 6" key="1">
    <citation type="submission" date="2023-03" db="EMBL/GenBank/DDBJ databases">
        <title>Muricauda XX sp. nov. and Muricauda XXX sp. nov., two novel species isolated from Okinawa Trough.</title>
        <authorList>
            <person name="Cao W."/>
            <person name="Deng X."/>
        </authorList>
    </citation>
    <scope>NUCLEOTIDE SEQUENCE [LARGE SCALE GENOMIC DNA]</scope>
    <source>
        <strain evidence="5 6">81s02</strain>
    </source>
</reference>
<protein>
    <submittedName>
        <fullName evidence="5">AraC family transcriptional regulator</fullName>
    </submittedName>
</protein>
<evidence type="ECO:0000256" key="3">
    <source>
        <dbReference type="ARBA" id="ARBA00023163"/>
    </source>
</evidence>
<keyword evidence="1" id="KW-0805">Transcription regulation</keyword>
<dbReference type="PRINTS" id="PR00032">
    <property type="entry name" value="HTHARAC"/>
</dbReference>
<dbReference type="Pfam" id="PF02311">
    <property type="entry name" value="AraC_binding"/>
    <property type="match status" value="1"/>
</dbReference>
<sequence length="335" mass="39072">MIGIGARNFNTHGINRKKHAQYWRLLHKKGEKPVMTFAYCRIDRTFRYAGQYGTTAWPLLVIKPKILLKEYSISDIILSNPKDRFFYVGTFEGTEDPKVEWPHRHDFYSIVWFTKSTGINVIDFEEYEIKHNRLFLMRPKQVHNWSYSKSSNGYIVVFDRHLVKEITDFATQPFIDLSNKNTKLLTPLFENLIDESGKNDELGKKTIIHGISFLLLQLKRLSNENPQDKGIKSKGILRFSKLVSETIGENISVNEYASRLNLTVDNLNQICKENYGQSPKTIILEKKITEAKRLLYFTDLSVKEIAFRLGFEDSSYFSRIFKQKTNLSPTEFKST</sequence>
<dbReference type="SMART" id="SM00342">
    <property type="entry name" value="HTH_ARAC"/>
    <property type="match status" value="1"/>
</dbReference>
<dbReference type="RefSeq" id="WP_275649642.1">
    <property type="nucleotide sequence ID" value="NZ_JARFVA010000003.1"/>
</dbReference>
<keyword evidence="3" id="KW-0804">Transcription</keyword>
<dbReference type="PANTHER" id="PTHR43280:SF32">
    <property type="entry name" value="TRANSCRIPTIONAL REGULATORY PROTEIN"/>
    <property type="match status" value="1"/>
</dbReference>
<dbReference type="InterPro" id="IPR009057">
    <property type="entry name" value="Homeodomain-like_sf"/>
</dbReference>
<dbReference type="InterPro" id="IPR020449">
    <property type="entry name" value="Tscrpt_reg_AraC-type_HTH"/>
</dbReference>
<evidence type="ECO:0000256" key="2">
    <source>
        <dbReference type="ARBA" id="ARBA00023125"/>
    </source>
</evidence>
<dbReference type="PANTHER" id="PTHR43280">
    <property type="entry name" value="ARAC-FAMILY TRANSCRIPTIONAL REGULATOR"/>
    <property type="match status" value="1"/>
</dbReference>
<proteinExistence type="predicted"/>
<dbReference type="InterPro" id="IPR018060">
    <property type="entry name" value="HTH_AraC"/>
</dbReference>
<dbReference type="PROSITE" id="PS00041">
    <property type="entry name" value="HTH_ARAC_FAMILY_1"/>
    <property type="match status" value="1"/>
</dbReference>
<evidence type="ECO:0000313" key="5">
    <source>
        <dbReference type="EMBL" id="MDF0707668.1"/>
    </source>
</evidence>
<evidence type="ECO:0000259" key="4">
    <source>
        <dbReference type="PROSITE" id="PS01124"/>
    </source>
</evidence>
<evidence type="ECO:0000313" key="6">
    <source>
        <dbReference type="Proteomes" id="UP001217083"/>
    </source>
</evidence>
<dbReference type="PROSITE" id="PS01124">
    <property type="entry name" value="HTH_ARAC_FAMILY_2"/>
    <property type="match status" value="1"/>
</dbReference>
<accession>A0ABT5XP73</accession>
<organism evidence="5 6">
    <name type="scientific">Flagellimonas okinawensis</name>
    <dbReference type="NCBI Taxonomy" id="3031324"/>
    <lineage>
        <taxon>Bacteria</taxon>
        <taxon>Pseudomonadati</taxon>
        <taxon>Bacteroidota</taxon>
        <taxon>Flavobacteriia</taxon>
        <taxon>Flavobacteriales</taxon>
        <taxon>Flavobacteriaceae</taxon>
        <taxon>Flagellimonas</taxon>
    </lineage>
</organism>